<dbReference type="GO" id="GO:0046872">
    <property type="term" value="F:metal ion binding"/>
    <property type="evidence" value="ECO:0007669"/>
    <property type="project" value="UniProtKB-KW"/>
</dbReference>
<gene>
    <name evidence="8" type="ORF">BRSU_2229</name>
</gene>
<evidence type="ECO:0000313" key="9">
    <source>
        <dbReference type="Proteomes" id="UP000043763"/>
    </source>
</evidence>
<protein>
    <recommendedName>
        <fullName evidence="7">Fe-S hydro-lyase tartrate dehydratase alpha-type catalytic domain-containing protein</fullName>
    </recommendedName>
</protein>
<evidence type="ECO:0000256" key="3">
    <source>
        <dbReference type="ARBA" id="ARBA00022723"/>
    </source>
</evidence>
<evidence type="ECO:0000259" key="7">
    <source>
        <dbReference type="Pfam" id="PF05681"/>
    </source>
</evidence>
<name>A0A0G4K9B9_9SPIR</name>
<dbReference type="EMBL" id="CVLB01000002">
    <property type="protein sequence ID" value="CRF34762.1"/>
    <property type="molecule type" value="Genomic_DNA"/>
</dbReference>
<keyword evidence="9" id="KW-1185">Reference proteome</keyword>
<keyword evidence="2" id="KW-0004">4Fe-4S</keyword>
<evidence type="ECO:0000256" key="2">
    <source>
        <dbReference type="ARBA" id="ARBA00022485"/>
    </source>
</evidence>
<keyword evidence="5" id="KW-0411">Iron-sulfur</keyword>
<evidence type="ECO:0000256" key="4">
    <source>
        <dbReference type="ARBA" id="ARBA00023004"/>
    </source>
</evidence>
<keyword evidence="6" id="KW-0456">Lyase</keyword>
<dbReference type="GO" id="GO:0051539">
    <property type="term" value="F:4 iron, 4 sulfur cluster binding"/>
    <property type="evidence" value="ECO:0007669"/>
    <property type="project" value="UniProtKB-KW"/>
</dbReference>
<evidence type="ECO:0000256" key="1">
    <source>
        <dbReference type="ARBA" id="ARBA00008876"/>
    </source>
</evidence>
<dbReference type="GO" id="GO:0016829">
    <property type="term" value="F:lyase activity"/>
    <property type="evidence" value="ECO:0007669"/>
    <property type="project" value="UniProtKB-KW"/>
</dbReference>
<comment type="similarity">
    <text evidence="1">Belongs to the class-I fumarase family.</text>
</comment>
<dbReference type="Pfam" id="PF05681">
    <property type="entry name" value="Fumerase"/>
    <property type="match status" value="1"/>
</dbReference>
<keyword evidence="4" id="KW-0408">Iron</keyword>
<evidence type="ECO:0000256" key="5">
    <source>
        <dbReference type="ARBA" id="ARBA00023014"/>
    </source>
</evidence>
<feature type="domain" description="Fe-S hydro-lyase tartrate dehydratase alpha-type catalytic" evidence="7">
    <location>
        <begin position="2"/>
        <end position="66"/>
    </location>
</feature>
<keyword evidence="3" id="KW-0479">Metal-binding</keyword>
<proteinExistence type="inferred from homology"/>
<sequence>MDVHFTGVNLTDAINKGVALGYTKSYLRKSVLNDPIDRKNTTNNTPAIIHYNILDTDKLRITTDLKVSAVKIMFIKYFSINNFFTG</sequence>
<dbReference type="RefSeq" id="WP_245158094.1">
    <property type="nucleotide sequence ID" value="NZ_CVLB01000002.1"/>
</dbReference>
<reference evidence="9" key="1">
    <citation type="submission" date="2015-04" db="EMBL/GenBank/DDBJ databases">
        <authorList>
            <person name="Mushtaq Mamoona"/>
        </authorList>
    </citation>
    <scope>NUCLEOTIDE SEQUENCE [LARGE SCALE GENOMIC DNA]</scope>
    <source>
        <strain evidence="9">AN4859/03</strain>
    </source>
</reference>
<evidence type="ECO:0000313" key="8">
    <source>
        <dbReference type="EMBL" id="CRF34762.1"/>
    </source>
</evidence>
<dbReference type="InterPro" id="IPR004646">
    <property type="entry name" value="Fe-S_hydro-lyase_TtdA-typ_cat"/>
</dbReference>
<evidence type="ECO:0000256" key="6">
    <source>
        <dbReference type="ARBA" id="ARBA00023239"/>
    </source>
</evidence>
<dbReference type="Proteomes" id="UP000043763">
    <property type="component" value="Unassembled WGS sequence"/>
</dbReference>
<organism evidence="8 9">
    <name type="scientific">Brachyspira suanatina</name>
    <dbReference type="NCBI Taxonomy" id="381802"/>
    <lineage>
        <taxon>Bacteria</taxon>
        <taxon>Pseudomonadati</taxon>
        <taxon>Spirochaetota</taxon>
        <taxon>Spirochaetia</taxon>
        <taxon>Brachyspirales</taxon>
        <taxon>Brachyspiraceae</taxon>
        <taxon>Brachyspira</taxon>
    </lineage>
</organism>
<accession>A0A0G4K9B9</accession>
<dbReference type="AlphaFoldDB" id="A0A0G4K9B9"/>